<feature type="domain" description="VPS28 N-terminal" evidence="8">
    <location>
        <begin position="1"/>
        <end position="107"/>
    </location>
</feature>
<dbReference type="PANTHER" id="PTHR12937">
    <property type="entry name" value="VACUOLAR PROTEIN SORTING 28, ISOFORM 2 VPS28"/>
    <property type="match status" value="1"/>
</dbReference>
<dbReference type="PROSITE" id="PS51313">
    <property type="entry name" value="VPS28_N"/>
    <property type="match status" value="1"/>
</dbReference>
<feature type="domain" description="VPS28 C-terminal" evidence="7">
    <location>
        <begin position="111"/>
        <end position="207"/>
    </location>
</feature>
<keyword evidence="5 6" id="KW-0653">Protein transport</keyword>
<accession>A0ABQ7S4V8</accession>
<evidence type="ECO:0000313" key="10">
    <source>
        <dbReference type="Proteomes" id="UP000825002"/>
    </source>
</evidence>
<evidence type="ECO:0000256" key="3">
    <source>
        <dbReference type="ARBA" id="ARBA00022448"/>
    </source>
</evidence>
<evidence type="ECO:0000259" key="8">
    <source>
        <dbReference type="PROSITE" id="PS51313"/>
    </source>
</evidence>
<dbReference type="Gene3D" id="1.20.1440.200">
    <property type="match status" value="1"/>
</dbReference>
<feature type="non-terminal residue" evidence="9">
    <location>
        <position position="1"/>
    </location>
</feature>
<dbReference type="InterPro" id="IPR037206">
    <property type="entry name" value="VPS28_C_sf"/>
</dbReference>
<dbReference type="Gene3D" id="1.20.120.1130">
    <property type="match status" value="1"/>
</dbReference>
<evidence type="ECO:0000259" key="7">
    <source>
        <dbReference type="PROSITE" id="PS51310"/>
    </source>
</evidence>
<dbReference type="SUPFAM" id="SSF140427">
    <property type="entry name" value="VPS28 C-terminal domain-like"/>
    <property type="match status" value="1"/>
</dbReference>
<dbReference type="PIRSF" id="PIRSF017535">
    <property type="entry name" value="VPS28"/>
    <property type="match status" value="1"/>
</dbReference>
<dbReference type="PANTHER" id="PTHR12937:SF0">
    <property type="entry name" value="VACUOLAR PROTEIN SORTING-ASSOCIATED PROTEIN 28 HOMOLOG"/>
    <property type="match status" value="1"/>
</dbReference>
<evidence type="ECO:0000256" key="6">
    <source>
        <dbReference type="PROSITE-ProRule" id="PRU00642"/>
    </source>
</evidence>
<dbReference type="InterPro" id="IPR038358">
    <property type="entry name" value="VPS28_N_sf"/>
</dbReference>
<keyword evidence="4" id="KW-0967">Endosome</keyword>
<dbReference type="Proteomes" id="UP000825002">
    <property type="component" value="Unassembled WGS sequence"/>
</dbReference>
<keyword evidence="3 6" id="KW-0813">Transport</keyword>
<evidence type="ECO:0000313" key="9">
    <source>
        <dbReference type="EMBL" id="KAG9508447.1"/>
    </source>
</evidence>
<dbReference type="InterPro" id="IPR017899">
    <property type="entry name" value="VPS28_C"/>
</dbReference>
<comment type="similarity">
    <text evidence="6">Belongs to the VPS28 family.</text>
</comment>
<dbReference type="PROSITE" id="PS51310">
    <property type="entry name" value="VPS28_C"/>
    <property type="match status" value="1"/>
</dbReference>
<dbReference type="InterPro" id="IPR037202">
    <property type="entry name" value="ESCRT_assembly_dom"/>
</dbReference>
<evidence type="ECO:0000256" key="5">
    <source>
        <dbReference type="ARBA" id="ARBA00022927"/>
    </source>
</evidence>
<comment type="subcellular location">
    <subcellularLocation>
        <location evidence="1">Endosome</location>
    </subcellularLocation>
</comment>
<dbReference type="InterPro" id="IPR007143">
    <property type="entry name" value="Vps28"/>
</dbReference>
<organism evidence="9 10">
    <name type="scientific">Fragariocoptes setiger</name>
    <dbReference type="NCBI Taxonomy" id="1670756"/>
    <lineage>
        <taxon>Eukaryota</taxon>
        <taxon>Metazoa</taxon>
        <taxon>Ecdysozoa</taxon>
        <taxon>Arthropoda</taxon>
        <taxon>Chelicerata</taxon>
        <taxon>Arachnida</taxon>
        <taxon>Acari</taxon>
        <taxon>Acariformes</taxon>
        <taxon>Trombidiformes</taxon>
        <taxon>Prostigmata</taxon>
        <taxon>Eupodina</taxon>
        <taxon>Eriophyoidea</taxon>
        <taxon>Phytoptidae</taxon>
        <taxon>Fragariocoptes</taxon>
    </lineage>
</organism>
<dbReference type="Pfam" id="PF03997">
    <property type="entry name" value="VPS28"/>
    <property type="match status" value="1"/>
</dbReference>
<comment type="caution">
    <text evidence="9">The sequence shown here is derived from an EMBL/GenBank/DDBJ whole genome shotgun (WGS) entry which is preliminary data.</text>
</comment>
<protein>
    <recommendedName>
        <fullName evidence="2">Vacuolar protein sorting-associated protein 28 homolog</fullName>
    </recommendedName>
</protein>
<dbReference type="InterPro" id="IPR017898">
    <property type="entry name" value="VPS28_N"/>
</dbReference>
<keyword evidence="10" id="KW-1185">Reference proteome</keyword>
<name>A0ABQ7S4V8_9ACAR</name>
<evidence type="ECO:0000256" key="2">
    <source>
        <dbReference type="ARBA" id="ARBA00020968"/>
    </source>
</evidence>
<proteinExistence type="inferred from homology"/>
<reference evidence="9 10" key="1">
    <citation type="submission" date="2020-10" db="EMBL/GenBank/DDBJ databases">
        <authorList>
            <person name="Klimov P.B."/>
            <person name="Dyachkov S.M."/>
            <person name="Chetverikov P.E."/>
        </authorList>
    </citation>
    <scope>NUCLEOTIDE SEQUENCE [LARGE SCALE GENOMIC DNA]</scope>
    <source>
        <strain evidence="9">BMOC 18-1129-001#AD2665</strain>
        <tissue evidence="9">Entire mites</tissue>
    </source>
</reference>
<gene>
    <name evidence="9" type="primary">VPS28</name>
    <name evidence="9" type="ORF">GZH46_03058</name>
</gene>
<sequence length="209" mass="24350">MAVNNVDLSEEIRLYRLPRERENYDNMADLYSIINTIQCLEKVYIKDLVTSKEYTAACSKLLCQFKAAFKQIDKEFSSVDQFLRKYRFDCPAAMERIREDRPITIKDDKGSTHACIADIVSMFITISDRLRLGIKSMDELLPDLRELNETMARLTMLPATYQGPARVKSWIDIMSKMNASDELNEGQVRQITFDLETSFNEFNKMLHDF</sequence>
<dbReference type="SUPFAM" id="SSF140111">
    <property type="entry name" value="Endosomal sorting complex assembly domain"/>
    <property type="match status" value="1"/>
</dbReference>
<dbReference type="EMBL" id="JAIFTH010001838">
    <property type="protein sequence ID" value="KAG9508447.1"/>
    <property type="molecule type" value="Genomic_DNA"/>
</dbReference>
<evidence type="ECO:0000256" key="1">
    <source>
        <dbReference type="ARBA" id="ARBA00004177"/>
    </source>
</evidence>
<evidence type="ECO:0000256" key="4">
    <source>
        <dbReference type="ARBA" id="ARBA00022753"/>
    </source>
</evidence>